<evidence type="ECO:0008006" key="3">
    <source>
        <dbReference type="Google" id="ProtNLM"/>
    </source>
</evidence>
<keyword evidence="2" id="KW-1185">Reference proteome</keyword>
<accession>A0ABQ6WAK8</accession>
<evidence type="ECO:0000313" key="1">
    <source>
        <dbReference type="EMBL" id="KAE8414165.1"/>
    </source>
</evidence>
<dbReference type="Proteomes" id="UP000325395">
    <property type="component" value="Unassembled WGS sequence"/>
</dbReference>
<protein>
    <recommendedName>
        <fullName evidence="3">Major facilitator superfamily (MFS) profile domain-containing protein</fullName>
    </recommendedName>
</protein>
<reference evidence="1 2" key="1">
    <citation type="submission" date="2019-04" db="EMBL/GenBank/DDBJ databases">
        <authorList>
            <consortium name="DOE Joint Genome Institute"/>
            <person name="Mondo S."/>
            <person name="Kjaerbolling I."/>
            <person name="Vesth T."/>
            <person name="Frisvad J.C."/>
            <person name="Nybo J.L."/>
            <person name="Theobald S."/>
            <person name="Kildgaard S."/>
            <person name="Isbrandt T."/>
            <person name="Kuo A."/>
            <person name="Sato A."/>
            <person name="Lyhne E.K."/>
            <person name="Kogle M.E."/>
            <person name="Wiebenga A."/>
            <person name="Kun R.S."/>
            <person name="Lubbers R.J."/>
            <person name="Makela M.R."/>
            <person name="Barry K."/>
            <person name="Chovatia M."/>
            <person name="Clum A."/>
            <person name="Daum C."/>
            <person name="Haridas S."/>
            <person name="He G."/>
            <person name="LaButti K."/>
            <person name="Lipzen A."/>
            <person name="Riley R."/>
            <person name="Salamov A."/>
            <person name="Simmons B.A."/>
            <person name="Magnuson J.K."/>
            <person name="Henrissat B."/>
            <person name="Mortensen U.H."/>
            <person name="Larsen T.O."/>
            <person name="Devries R.P."/>
            <person name="Grigoriev I.V."/>
            <person name="Machida M."/>
            <person name="Baker S.E."/>
            <person name="Andersen M.R."/>
            <person name="Cantor M.N."/>
            <person name="Hua S.X."/>
        </authorList>
    </citation>
    <scope>NUCLEOTIDE SEQUENCE [LARGE SCALE GENOMIC DNA]</scope>
    <source>
        <strain evidence="1 2">CBS 117616</strain>
    </source>
</reference>
<sequence>MFIMVLGDKISGHINRLNSPLRQWRLCMNRCKTSQTTCSSSSQPVSQPLLLISGGNLVAYEWIMETCTPLAASIVFLVLQSFGSSIACSWFSNLILGTKPGQARGGIGSNEYGTLLDRIW</sequence>
<dbReference type="EMBL" id="ML735791">
    <property type="protein sequence ID" value="KAE8414165.1"/>
    <property type="molecule type" value="Genomic_DNA"/>
</dbReference>
<evidence type="ECO:0000313" key="2">
    <source>
        <dbReference type="Proteomes" id="UP000325395"/>
    </source>
</evidence>
<gene>
    <name evidence="1" type="ORF">BDV36DRAFT_14141</name>
</gene>
<organism evidence="1 2">
    <name type="scientific">Aspergillus pseudocaelatus</name>
    <dbReference type="NCBI Taxonomy" id="1825620"/>
    <lineage>
        <taxon>Eukaryota</taxon>
        <taxon>Fungi</taxon>
        <taxon>Dikarya</taxon>
        <taxon>Ascomycota</taxon>
        <taxon>Pezizomycotina</taxon>
        <taxon>Eurotiomycetes</taxon>
        <taxon>Eurotiomycetidae</taxon>
        <taxon>Eurotiales</taxon>
        <taxon>Aspergillaceae</taxon>
        <taxon>Aspergillus</taxon>
        <taxon>Aspergillus subgen. Circumdati</taxon>
    </lineage>
</organism>
<name>A0ABQ6WAK8_9EURO</name>
<proteinExistence type="predicted"/>